<dbReference type="RefSeq" id="WP_349244977.1">
    <property type="nucleotide sequence ID" value="NZ_JASCXX010000011.1"/>
</dbReference>
<evidence type="ECO:0000256" key="2">
    <source>
        <dbReference type="ARBA" id="ARBA00007634"/>
    </source>
</evidence>
<keyword evidence="10" id="KW-1185">Reference proteome</keyword>
<dbReference type="PANTHER" id="PTHR33398">
    <property type="entry name" value="30S RIBOSOMAL PROTEIN S20"/>
    <property type="match status" value="1"/>
</dbReference>
<dbReference type="Proteomes" id="UP001431776">
    <property type="component" value="Unassembled WGS sequence"/>
</dbReference>
<keyword evidence="4 8" id="KW-0694">RNA-binding</keyword>
<dbReference type="SUPFAM" id="SSF46992">
    <property type="entry name" value="Ribosomal protein S20"/>
    <property type="match status" value="1"/>
</dbReference>
<dbReference type="GO" id="GO:0006412">
    <property type="term" value="P:translation"/>
    <property type="evidence" value="ECO:0007669"/>
    <property type="project" value="UniProtKB-UniRule"/>
</dbReference>
<dbReference type="InterPro" id="IPR036510">
    <property type="entry name" value="Ribosomal_bS20_sf"/>
</dbReference>
<protein>
    <recommendedName>
        <fullName evidence="7 8">Small ribosomal subunit protein bS20</fullName>
    </recommendedName>
</protein>
<evidence type="ECO:0000256" key="8">
    <source>
        <dbReference type="HAMAP-Rule" id="MF_00500"/>
    </source>
</evidence>
<proteinExistence type="inferred from homology"/>
<evidence type="ECO:0000256" key="4">
    <source>
        <dbReference type="ARBA" id="ARBA00022884"/>
    </source>
</evidence>
<keyword evidence="6 8" id="KW-0687">Ribonucleoprotein</keyword>
<evidence type="ECO:0000313" key="10">
    <source>
        <dbReference type="Proteomes" id="UP001431776"/>
    </source>
</evidence>
<evidence type="ECO:0000256" key="6">
    <source>
        <dbReference type="ARBA" id="ARBA00023274"/>
    </source>
</evidence>
<reference evidence="9" key="1">
    <citation type="submission" date="2023-05" db="EMBL/GenBank/DDBJ databases">
        <title>Anaerotaeda fermentans gen. nov., sp. nov., a novel anaerobic planctomycete of the new family within the order Sedimentisphaerales isolated from Taman Peninsula, Russia.</title>
        <authorList>
            <person name="Khomyakova M.A."/>
            <person name="Merkel A.Y."/>
            <person name="Slobodkin A.I."/>
        </authorList>
    </citation>
    <scope>NUCLEOTIDE SEQUENCE</scope>
    <source>
        <strain evidence="9">M17dextr</strain>
    </source>
</reference>
<accession>A0AAW6TUZ1</accession>
<dbReference type="GO" id="GO:0070181">
    <property type="term" value="F:small ribosomal subunit rRNA binding"/>
    <property type="evidence" value="ECO:0007669"/>
    <property type="project" value="TreeGrafter"/>
</dbReference>
<keyword evidence="3 8" id="KW-0699">rRNA-binding</keyword>
<dbReference type="NCBIfam" id="TIGR00029">
    <property type="entry name" value="S20"/>
    <property type="match status" value="1"/>
</dbReference>
<dbReference type="AlphaFoldDB" id="A0AAW6TUZ1"/>
<comment type="similarity">
    <text evidence="2 8">Belongs to the bacterial ribosomal protein bS20 family.</text>
</comment>
<name>A0AAW6TUZ1_9BACT</name>
<gene>
    <name evidence="8 9" type="primary">rpsT</name>
    <name evidence="9" type="ORF">QJ522_11000</name>
</gene>
<dbReference type="HAMAP" id="MF_00500">
    <property type="entry name" value="Ribosomal_bS20"/>
    <property type="match status" value="1"/>
</dbReference>
<dbReference type="EMBL" id="JASCXX010000011">
    <property type="protein sequence ID" value="MDI6449571.1"/>
    <property type="molecule type" value="Genomic_DNA"/>
</dbReference>
<dbReference type="PANTHER" id="PTHR33398:SF1">
    <property type="entry name" value="SMALL RIBOSOMAL SUBUNIT PROTEIN BS20C"/>
    <property type="match status" value="1"/>
</dbReference>
<evidence type="ECO:0000256" key="3">
    <source>
        <dbReference type="ARBA" id="ARBA00022730"/>
    </source>
</evidence>
<dbReference type="Gene3D" id="1.20.58.110">
    <property type="entry name" value="Ribosomal protein S20"/>
    <property type="match status" value="1"/>
</dbReference>
<sequence length="93" mass="10353">MAHSLSAKKRVRQNAKRRVINRARKSQVKTQVKRLETALGAGNVEAADTEFRATVKKLDKVAATSTMHKKTAARKKSRLAKKLNVLKAKQQSS</sequence>
<keyword evidence="5 8" id="KW-0689">Ribosomal protein</keyword>
<comment type="caution">
    <text evidence="9">The sequence shown here is derived from an EMBL/GenBank/DDBJ whole genome shotgun (WGS) entry which is preliminary data.</text>
</comment>
<dbReference type="InterPro" id="IPR002583">
    <property type="entry name" value="Ribosomal_bS20"/>
</dbReference>
<evidence type="ECO:0000256" key="7">
    <source>
        <dbReference type="ARBA" id="ARBA00035136"/>
    </source>
</evidence>
<comment type="function">
    <text evidence="1 8">Binds directly to 16S ribosomal RNA.</text>
</comment>
<evidence type="ECO:0000313" key="9">
    <source>
        <dbReference type="EMBL" id="MDI6449571.1"/>
    </source>
</evidence>
<dbReference type="GO" id="GO:0003735">
    <property type="term" value="F:structural constituent of ribosome"/>
    <property type="evidence" value="ECO:0007669"/>
    <property type="project" value="InterPro"/>
</dbReference>
<dbReference type="Pfam" id="PF01649">
    <property type="entry name" value="Ribosomal_S20p"/>
    <property type="match status" value="1"/>
</dbReference>
<evidence type="ECO:0000256" key="5">
    <source>
        <dbReference type="ARBA" id="ARBA00022980"/>
    </source>
</evidence>
<organism evidence="9 10">
    <name type="scientific">Anaerobaca lacustris</name>
    <dbReference type="NCBI Taxonomy" id="3044600"/>
    <lineage>
        <taxon>Bacteria</taxon>
        <taxon>Pseudomonadati</taxon>
        <taxon>Planctomycetota</taxon>
        <taxon>Phycisphaerae</taxon>
        <taxon>Sedimentisphaerales</taxon>
        <taxon>Anaerobacaceae</taxon>
        <taxon>Anaerobaca</taxon>
    </lineage>
</organism>
<evidence type="ECO:0000256" key="1">
    <source>
        <dbReference type="ARBA" id="ARBA00003134"/>
    </source>
</evidence>
<dbReference type="GO" id="GO:0015935">
    <property type="term" value="C:small ribosomal subunit"/>
    <property type="evidence" value="ECO:0007669"/>
    <property type="project" value="TreeGrafter"/>
</dbReference>